<dbReference type="GO" id="GO:0005198">
    <property type="term" value="F:structural molecule activity"/>
    <property type="evidence" value="ECO:0007669"/>
    <property type="project" value="InterPro"/>
</dbReference>
<dbReference type="Pfam" id="PF23012">
    <property type="entry name" value="Syntrophin_4th"/>
    <property type="match status" value="1"/>
</dbReference>
<evidence type="ECO:0000256" key="12">
    <source>
        <dbReference type="ARBA" id="ARBA00023203"/>
    </source>
</evidence>
<dbReference type="GO" id="GO:0070161">
    <property type="term" value="C:anchoring junction"/>
    <property type="evidence" value="ECO:0007669"/>
    <property type="project" value="UniProtKB-SubCell"/>
</dbReference>
<keyword evidence="13" id="KW-0206">Cytoskeleton</keyword>
<dbReference type="InterPro" id="IPR015482">
    <property type="entry name" value="Syntrophin"/>
</dbReference>
<reference evidence="17" key="2">
    <citation type="journal article" date="2018" name="PLoS Negl. Trop. Dis.">
        <title>Sialome diversity of ticks revealed by RNAseq of single tick salivary glands.</title>
        <authorList>
            <person name="Perner J."/>
            <person name="Kropackova S."/>
            <person name="Kopacek P."/>
            <person name="Ribeiro J.M."/>
        </authorList>
    </citation>
    <scope>NUCLEOTIDE SEQUENCE</scope>
    <source>
        <strain evidence="17">Siblings of single egg batch collected in Ceske Budejovice</strain>
        <tissue evidence="17">Salivary glands</tissue>
    </source>
</reference>
<accession>A0A131XYJ5</accession>
<evidence type="ECO:0000256" key="8">
    <source>
        <dbReference type="ARBA" id="ARBA00022837"/>
    </source>
</evidence>
<sequence>MAATTSYTRTGLLEVYAKQQWHKVLATLEEDHLSLCLDETYEAPNNNNNGTLSDGEFSDIPDSIANTKRIVRVVKQDNNGLGISIKGGKENKMPILISKIFKGMAADMTEQLYVGDAILSVNGEDLRDATHDEAVRALKRAGKIVDLEVKYLREVTPYFRKASVLAEMGWDFAPGGLLSRDHVGGGPQPRGDTRRVPLLLCQLARSLTVPEPRVLELHSPDRRSVCLLRCADAAQCTAWFNSLHAALARVMAQAVVETGHLLRDVLDQAQLQHMGWLAERTREDSVTAQWRAVFVAITDRDLLFYDLVPWTKEAWAVPVHSVPLLHTRLVTTSSGRASVGPSPAAGSGEATTLTLRLGTRQGVQSRVMRVETHRDLALWARHLVHGAHLAVAATKEVRFPCLFQGQECTLTLHFEEGFQLQENRRQLTLWQFPFERLRNSGDDGMRLAWLDFGGEDGDKELDMMQCPKPFVFTLHTFLSAKVTRMGLVA</sequence>
<dbReference type="Gene3D" id="2.30.29.30">
    <property type="entry name" value="Pleckstrin-homology domain (PH domain)/Phosphotyrosine-binding domain (PTB)"/>
    <property type="match status" value="1"/>
</dbReference>
<reference evidence="16" key="1">
    <citation type="submission" date="2016-02" db="EMBL/GenBank/DDBJ databases">
        <title>RNAseq analyses of the midgut from blood- or serum-fed Ixodes ricinus ticks.</title>
        <authorList>
            <person name="Perner J."/>
            <person name="Provaznik J."/>
            <person name="Schrenkova J."/>
            <person name="Urbanova V."/>
            <person name="Ribeiro J.M."/>
            <person name="Kopacek P."/>
        </authorList>
    </citation>
    <scope>NUCLEOTIDE SEQUENCE</scope>
    <source>
        <tissue evidence="16">Gut</tissue>
    </source>
</reference>
<dbReference type="InterPro" id="IPR055108">
    <property type="entry name" value="Syntrophin_4th"/>
</dbReference>
<dbReference type="GO" id="GO:0005516">
    <property type="term" value="F:calmodulin binding"/>
    <property type="evidence" value="ECO:0007669"/>
    <property type="project" value="UniProtKB-KW"/>
</dbReference>
<dbReference type="AlphaFoldDB" id="A0A131XYJ5"/>
<proteinExistence type="evidence at transcript level"/>
<dbReference type="PROSITE" id="PS50003">
    <property type="entry name" value="PH_DOMAIN"/>
    <property type="match status" value="1"/>
</dbReference>
<organism evidence="16">
    <name type="scientific">Ixodes ricinus</name>
    <name type="common">Common tick</name>
    <name type="synonym">Acarus ricinus</name>
    <dbReference type="NCBI Taxonomy" id="34613"/>
    <lineage>
        <taxon>Eukaryota</taxon>
        <taxon>Metazoa</taxon>
        <taxon>Ecdysozoa</taxon>
        <taxon>Arthropoda</taxon>
        <taxon>Chelicerata</taxon>
        <taxon>Arachnida</taxon>
        <taxon>Acari</taxon>
        <taxon>Parasitiformes</taxon>
        <taxon>Ixodida</taxon>
        <taxon>Ixodoidea</taxon>
        <taxon>Ixodidae</taxon>
        <taxon>Ixodinae</taxon>
        <taxon>Ixodes</taxon>
    </lineage>
</organism>
<evidence type="ECO:0000313" key="17">
    <source>
        <dbReference type="EMBL" id="JAR94031.1"/>
    </source>
</evidence>
<keyword evidence="12" id="KW-0009">Actin-binding</keyword>
<dbReference type="GO" id="GO:0016010">
    <property type="term" value="C:dystrophin-associated glycoprotein complex"/>
    <property type="evidence" value="ECO:0007669"/>
    <property type="project" value="TreeGrafter"/>
</dbReference>
<dbReference type="SUPFAM" id="SSF50156">
    <property type="entry name" value="PDZ domain-like"/>
    <property type="match status" value="1"/>
</dbReference>
<dbReference type="PANTHER" id="PTHR10554">
    <property type="entry name" value="SYNTROPHIN"/>
    <property type="match status" value="1"/>
</dbReference>
<dbReference type="CDD" id="cd06801">
    <property type="entry name" value="PDZ_syntrophin-like"/>
    <property type="match status" value="1"/>
</dbReference>
<evidence type="ECO:0000256" key="4">
    <source>
        <dbReference type="ARBA" id="ARBA00010798"/>
    </source>
</evidence>
<evidence type="ECO:0000259" key="15">
    <source>
        <dbReference type="PROSITE" id="PS50106"/>
    </source>
</evidence>
<keyword evidence="8" id="KW-0106">Calcium</keyword>
<dbReference type="InterPro" id="IPR041428">
    <property type="entry name" value="PHsplit_syntrophin"/>
</dbReference>
<name>A0A131XYJ5_IXORI</name>
<comment type="similarity">
    <text evidence="4">Belongs to the syntrophin family.</text>
</comment>
<keyword evidence="5" id="KW-0963">Cytoplasm</keyword>
<dbReference type="EMBL" id="GEFM01004454">
    <property type="protein sequence ID" value="JAP71342.1"/>
    <property type="molecule type" value="mRNA"/>
</dbReference>
<keyword evidence="7" id="KW-0677">Repeat</keyword>
<dbReference type="InterPro" id="IPR001478">
    <property type="entry name" value="PDZ"/>
</dbReference>
<dbReference type="SMART" id="SM00233">
    <property type="entry name" value="PH"/>
    <property type="match status" value="2"/>
</dbReference>
<dbReference type="EMBL" id="GEGO01001373">
    <property type="protein sequence ID" value="JAR94031.1"/>
    <property type="molecule type" value="Transcribed_RNA"/>
</dbReference>
<evidence type="ECO:0000256" key="1">
    <source>
        <dbReference type="ARBA" id="ARBA00004184"/>
    </source>
</evidence>
<comment type="subcellular location">
    <subcellularLocation>
        <location evidence="3">Cell junction</location>
    </subcellularLocation>
    <subcellularLocation>
        <location evidence="2">Cytoplasm</location>
        <location evidence="2">Cytoskeleton</location>
    </subcellularLocation>
    <subcellularLocation>
        <location evidence="1">Endomembrane system</location>
        <topology evidence="1">Peripheral membrane protein</topology>
    </subcellularLocation>
</comment>
<dbReference type="Gene3D" id="2.30.42.10">
    <property type="match status" value="1"/>
</dbReference>
<dbReference type="InterPro" id="IPR001849">
    <property type="entry name" value="PH_domain"/>
</dbReference>
<dbReference type="SUPFAM" id="SSF50729">
    <property type="entry name" value="PH domain-like"/>
    <property type="match status" value="1"/>
</dbReference>
<keyword evidence="10" id="KW-0965">Cell junction</keyword>
<dbReference type="Pfam" id="PF00595">
    <property type="entry name" value="PDZ"/>
    <property type="match status" value="1"/>
</dbReference>
<dbReference type="GO" id="GO:0005856">
    <property type="term" value="C:cytoskeleton"/>
    <property type="evidence" value="ECO:0007669"/>
    <property type="project" value="UniProtKB-SubCell"/>
</dbReference>
<evidence type="ECO:0000259" key="14">
    <source>
        <dbReference type="PROSITE" id="PS50003"/>
    </source>
</evidence>
<dbReference type="PROSITE" id="PS50106">
    <property type="entry name" value="PDZ"/>
    <property type="match status" value="1"/>
</dbReference>
<evidence type="ECO:0000256" key="6">
    <source>
        <dbReference type="ARBA" id="ARBA00022553"/>
    </source>
</evidence>
<dbReference type="GO" id="GO:0003779">
    <property type="term" value="F:actin binding"/>
    <property type="evidence" value="ECO:0007669"/>
    <property type="project" value="UniProtKB-KW"/>
</dbReference>
<feature type="domain" description="PH" evidence="14">
    <location>
        <begin position="270"/>
        <end position="388"/>
    </location>
</feature>
<protein>
    <submittedName>
        <fullName evidence="17">Putative syntrophins type beta</fullName>
    </submittedName>
    <submittedName>
        <fullName evidence="16">Putative syntrophins type gamma</fullName>
    </submittedName>
</protein>
<evidence type="ECO:0000256" key="7">
    <source>
        <dbReference type="ARBA" id="ARBA00022737"/>
    </source>
</evidence>
<keyword evidence="9" id="KW-0112">Calmodulin-binding</keyword>
<dbReference type="InterPro" id="IPR011993">
    <property type="entry name" value="PH-like_dom_sf"/>
</dbReference>
<evidence type="ECO:0000256" key="2">
    <source>
        <dbReference type="ARBA" id="ARBA00004245"/>
    </source>
</evidence>
<evidence type="ECO:0000313" key="16">
    <source>
        <dbReference type="EMBL" id="JAP71342.1"/>
    </source>
</evidence>
<keyword evidence="11" id="KW-0472">Membrane</keyword>
<evidence type="ECO:0000256" key="5">
    <source>
        <dbReference type="ARBA" id="ARBA00022490"/>
    </source>
</evidence>
<dbReference type="GO" id="GO:0012505">
    <property type="term" value="C:endomembrane system"/>
    <property type="evidence" value="ECO:0007669"/>
    <property type="project" value="UniProtKB-SubCell"/>
</dbReference>
<dbReference type="InterPro" id="IPR036034">
    <property type="entry name" value="PDZ_sf"/>
</dbReference>
<dbReference type="FunFam" id="2.30.42.10:FF:000052">
    <property type="entry name" value="Syntrophin beta 1"/>
    <property type="match status" value="1"/>
</dbReference>
<dbReference type="PANTHER" id="PTHR10554:SF12">
    <property type="entry name" value="IP02644P"/>
    <property type="match status" value="1"/>
</dbReference>
<evidence type="ECO:0000256" key="10">
    <source>
        <dbReference type="ARBA" id="ARBA00022949"/>
    </source>
</evidence>
<dbReference type="Pfam" id="PF00169">
    <property type="entry name" value="PH"/>
    <property type="match status" value="1"/>
</dbReference>
<dbReference type="Pfam" id="PF18012">
    <property type="entry name" value="PH_17"/>
    <property type="match status" value="1"/>
</dbReference>
<feature type="domain" description="PDZ" evidence="15">
    <location>
        <begin position="70"/>
        <end position="153"/>
    </location>
</feature>
<keyword evidence="6" id="KW-0597">Phosphoprotein</keyword>
<evidence type="ECO:0000256" key="3">
    <source>
        <dbReference type="ARBA" id="ARBA00004282"/>
    </source>
</evidence>
<dbReference type="SMART" id="SM00228">
    <property type="entry name" value="PDZ"/>
    <property type="match status" value="1"/>
</dbReference>
<evidence type="ECO:0000256" key="11">
    <source>
        <dbReference type="ARBA" id="ARBA00023136"/>
    </source>
</evidence>
<evidence type="ECO:0000256" key="13">
    <source>
        <dbReference type="ARBA" id="ARBA00023212"/>
    </source>
</evidence>
<evidence type="ECO:0000256" key="9">
    <source>
        <dbReference type="ARBA" id="ARBA00022860"/>
    </source>
</evidence>